<evidence type="ECO:0000313" key="1">
    <source>
        <dbReference type="EMBL" id="MRD49563.1"/>
    </source>
</evidence>
<dbReference type="InterPro" id="IPR052189">
    <property type="entry name" value="L-asp_N-monooxygenase_NS-form"/>
</dbReference>
<proteinExistence type="predicted"/>
<keyword evidence="2" id="KW-1185">Reference proteome</keyword>
<name>A0A844B8T8_9BURK</name>
<dbReference type="Proteomes" id="UP000487350">
    <property type="component" value="Unassembled WGS sequence"/>
</dbReference>
<dbReference type="AlphaFoldDB" id="A0A844B8T8"/>
<evidence type="ECO:0008006" key="3">
    <source>
        <dbReference type="Google" id="ProtNLM"/>
    </source>
</evidence>
<dbReference type="EMBL" id="WJBU01000027">
    <property type="protein sequence ID" value="MRD49563.1"/>
    <property type="molecule type" value="Genomic_DNA"/>
</dbReference>
<reference evidence="1 2" key="1">
    <citation type="submission" date="2019-11" db="EMBL/GenBank/DDBJ databases">
        <title>Caenimonas koreensis gen. nov., sp. nov., isolated from activated sludge.</title>
        <authorList>
            <person name="Seung H.R."/>
        </authorList>
    </citation>
    <scope>NUCLEOTIDE SEQUENCE [LARGE SCALE GENOMIC DNA]</scope>
    <source>
        <strain evidence="1 2">EMB320</strain>
    </source>
</reference>
<evidence type="ECO:0000313" key="2">
    <source>
        <dbReference type="Proteomes" id="UP000487350"/>
    </source>
</evidence>
<accession>A0A844B8T8</accession>
<comment type="caution">
    <text evidence="1">The sequence shown here is derived from an EMBL/GenBank/DDBJ whole genome shotgun (WGS) entry which is preliminary data.</text>
</comment>
<dbReference type="PANTHER" id="PTHR40254:SF1">
    <property type="entry name" value="BLR0577 PROTEIN"/>
    <property type="match status" value="1"/>
</dbReference>
<gene>
    <name evidence="1" type="ORF">GHT07_19995</name>
</gene>
<organism evidence="1 2">
    <name type="scientific">Caenimonas koreensis DSM 17982</name>
    <dbReference type="NCBI Taxonomy" id="1121255"/>
    <lineage>
        <taxon>Bacteria</taxon>
        <taxon>Pseudomonadati</taxon>
        <taxon>Pseudomonadota</taxon>
        <taxon>Betaproteobacteria</taxon>
        <taxon>Burkholderiales</taxon>
        <taxon>Comamonadaceae</taxon>
        <taxon>Caenimonas</taxon>
    </lineage>
</organism>
<sequence length="113" mass="12007">MTLKSNGPRSGEPAVRHFDWVVNCTGLDPGTAWRSNPFLNALADRGWLRLDPTGIGVHVGSHCEALDAAGNPQPTLRAVGPPTAGVFGDPLGVPFISAQVRRILPDVLRTLDC</sequence>
<dbReference type="PANTHER" id="PTHR40254">
    <property type="entry name" value="BLR0577 PROTEIN"/>
    <property type="match status" value="1"/>
</dbReference>
<dbReference type="OrthoDB" id="101972at2"/>
<dbReference type="RefSeq" id="WP_153586875.1">
    <property type="nucleotide sequence ID" value="NZ_WJBU01000027.1"/>
</dbReference>
<protein>
    <recommendedName>
        <fullName evidence="3">FAD dependent oxidoreductase</fullName>
    </recommendedName>
</protein>